<dbReference type="GO" id="GO:0003700">
    <property type="term" value="F:DNA-binding transcription factor activity"/>
    <property type="evidence" value="ECO:0007669"/>
    <property type="project" value="TreeGrafter"/>
</dbReference>
<keyword evidence="1" id="KW-0805">Transcription regulation</keyword>
<name>A0A3A4B6V0_9ACTN</name>
<evidence type="ECO:0000256" key="3">
    <source>
        <dbReference type="ARBA" id="ARBA00023163"/>
    </source>
</evidence>
<protein>
    <submittedName>
        <fullName evidence="6">IclR family transcriptional regulator</fullName>
    </submittedName>
</protein>
<dbReference type="GO" id="GO:0045892">
    <property type="term" value="P:negative regulation of DNA-templated transcription"/>
    <property type="evidence" value="ECO:0007669"/>
    <property type="project" value="TreeGrafter"/>
</dbReference>
<keyword evidence="7" id="KW-1185">Reference proteome</keyword>
<feature type="domain" description="IclR-ED" evidence="5">
    <location>
        <begin position="62"/>
        <end position="245"/>
    </location>
</feature>
<dbReference type="InterPro" id="IPR036388">
    <property type="entry name" value="WH-like_DNA-bd_sf"/>
</dbReference>
<dbReference type="PROSITE" id="PS51078">
    <property type="entry name" value="ICLR_ED"/>
    <property type="match status" value="1"/>
</dbReference>
<dbReference type="SUPFAM" id="SSF46785">
    <property type="entry name" value="Winged helix' DNA-binding domain"/>
    <property type="match status" value="1"/>
</dbReference>
<dbReference type="RefSeq" id="WP_119925598.1">
    <property type="nucleotide sequence ID" value="NZ_QZEY01000002.1"/>
</dbReference>
<dbReference type="SUPFAM" id="SSF55781">
    <property type="entry name" value="GAF domain-like"/>
    <property type="match status" value="1"/>
</dbReference>
<dbReference type="OrthoDB" id="8479143at2"/>
<evidence type="ECO:0000259" key="5">
    <source>
        <dbReference type="PROSITE" id="PS51078"/>
    </source>
</evidence>
<reference evidence="6 7" key="1">
    <citation type="submission" date="2018-09" db="EMBL/GenBank/DDBJ databases">
        <title>YIM 75507 draft genome.</title>
        <authorList>
            <person name="Tang S."/>
            <person name="Feng Y."/>
        </authorList>
    </citation>
    <scope>NUCLEOTIDE SEQUENCE [LARGE SCALE GENOMIC DNA]</scope>
    <source>
        <strain evidence="6 7">YIM 75507</strain>
    </source>
</reference>
<dbReference type="AlphaFoldDB" id="A0A3A4B6V0"/>
<evidence type="ECO:0000259" key="4">
    <source>
        <dbReference type="PROSITE" id="PS51077"/>
    </source>
</evidence>
<dbReference type="SMART" id="SM00346">
    <property type="entry name" value="HTH_ICLR"/>
    <property type="match status" value="1"/>
</dbReference>
<proteinExistence type="predicted"/>
<dbReference type="PANTHER" id="PTHR30136:SF24">
    <property type="entry name" value="HTH-TYPE TRANSCRIPTIONAL REPRESSOR ALLR"/>
    <property type="match status" value="1"/>
</dbReference>
<dbReference type="InterPro" id="IPR005471">
    <property type="entry name" value="Tscrpt_reg_IclR_N"/>
</dbReference>
<dbReference type="Gene3D" id="1.10.10.10">
    <property type="entry name" value="Winged helix-like DNA-binding domain superfamily/Winged helix DNA-binding domain"/>
    <property type="match status" value="1"/>
</dbReference>
<dbReference type="PANTHER" id="PTHR30136">
    <property type="entry name" value="HELIX-TURN-HELIX TRANSCRIPTIONAL REGULATOR, ICLR FAMILY"/>
    <property type="match status" value="1"/>
</dbReference>
<feature type="domain" description="HTH iclR-type" evidence="4">
    <location>
        <begin position="2"/>
        <end position="61"/>
    </location>
</feature>
<comment type="caution">
    <text evidence="6">The sequence shown here is derived from an EMBL/GenBank/DDBJ whole genome shotgun (WGS) entry which is preliminary data.</text>
</comment>
<sequence length="249" mass="27001">MSQTVERAVAIIERISERPSTLGEVAGLLGVHKSTALRLLQTLEQSGFARREPGGRYTVGTRLIGIAFRALESLDVREVARPHLARLNQAHGHTVHLASLVDGEITYVDKYEGTAPIRMYSRIGKTAPLHASAVGKTILAHLAPDHLDAMIRRIDWTRYTRRTLTDEAALRASLAEIRAQGHALDQGEFEEIINCVAAPVRDPDGAVRSAVSISVPAMVMPLDGLRTLVPDLTATAASISRDLGWTPPA</sequence>
<dbReference type="InterPro" id="IPR014757">
    <property type="entry name" value="Tscrpt_reg_IclR_C"/>
</dbReference>
<evidence type="ECO:0000313" key="6">
    <source>
        <dbReference type="EMBL" id="RJL34297.1"/>
    </source>
</evidence>
<evidence type="ECO:0000256" key="2">
    <source>
        <dbReference type="ARBA" id="ARBA00023125"/>
    </source>
</evidence>
<dbReference type="InterPro" id="IPR029016">
    <property type="entry name" value="GAF-like_dom_sf"/>
</dbReference>
<gene>
    <name evidence="6" type="ORF">D5H75_07540</name>
</gene>
<dbReference type="GO" id="GO:0003677">
    <property type="term" value="F:DNA binding"/>
    <property type="evidence" value="ECO:0007669"/>
    <property type="project" value="UniProtKB-KW"/>
</dbReference>
<dbReference type="InterPro" id="IPR036390">
    <property type="entry name" value="WH_DNA-bd_sf"/>
</dbReference>
<organism evidence="6 7">
    <name type="scientific">Bailinhaonella thermotolerans</name>
    <dbReference type="NCBI Taxonomy" id="1070861"/>
    <lineage>
        <taxon>Bacteria</taxon>
        <taxon>Bacillati</taxon>
        <taxon>Actinomycetota</taxon>
        <taxon>Actinomycetes</taxon>
        <taxon>Streptosporangiales</taxon>
        <taxon>Streptosporangiaceae</taxon>
        <taxon>Bailinhaonella</taxon>
    </lineage>
</organism>
<dbReference type="Proteomes" id="UP000265768">
    <property type="component" value="Unassembled WGS sequence"/>
</dbReference>
<dbReference type="Gene3D" id="3.30.450.40">
    <property type="match status" value="1"/>
</dbReference>
<evidence type="ECO:0000313" key="7">
    <source>
        <dbReference type="Proteomes" id="UP000265768"/>
    </source>
</evidence>
<dbReference type="Pfam" id="PF09339">
    <property type="entry name" value="HTH_IclR"/>
    <property type="match status" value="1"/>
</dbReference>
<keyword evidence="2" id="KW-0238">DNA-binding</keyword>
<dbReference type="EMBL" id="QZEY01000002">
    <property type="protein sequence ID" value="RJL34297.1"/>
    <property type="molecule type" value="Genomic_DNA"/>
</dbReference>
<dbReference type="Pfam" id="PF01614">
    <property type="entry name" value="IclR_C"/>
    <property type="match status" value="1"/>
</dbReference>
<keyword evidence="3" id="KW-0804">Transcription</keyword>
<dbReference type="InterPro" id="IPR050707">
    <property type="entry name" value="HTH_MetabolicPath_Reg"/>
</dbReference>
<evidence type="ECO:0000256" key="1">
    <source>
        <dbReference type="ARBA" id="ARBA00023015"/>
    </source>
</evidence>
<accession>A0A3A4B6V0</accession>
<dbReference type="PROSITE" id="PS51077">
    <property type="entry name" value="HTH_ICLR"/>
    <property type="match status" value="1"/>
</dbReference>